<name>A0AAP2YXM0_9EURY</name>
<protein>
    <submittedName>
        <fullName evidence="2">Uncharacterized protein</fullName>
    </submittedName>
</protein>
<organism evidence="2 3">
    <name type="scientific">Natronoglomus mannanivorans</name>
    <dbReference type="NCBI Taxonomy" id="2979990"/>
    <lineage>
        <taxon>Archaea</taxon>
        <taxon>Methanobacteriati</taxon>
        <taxon>Methanobacteriota</taxon>
        <taxon>Stenosarchaea group</taxon>
        <taxon>Halobacteria</taxon>
        <taxon>Halobacteriales</taxon>
        <taxon>Natrialbaceae</taxon>
        <taxon>Natronoglomus</taxon>
    </lineage>
</organism>
<proteinExistence type="predicted"/>
<dbReference type="Proteomes" id="UP001321018">
    <property type="component" value="Unassembled WGS sequence"/>
</dbReference>
<feature type="compositionally biased region" description="Polar residues" evidence="1">
    <location>
        <begin position="397"/>
        <end position="409"/>
    </location>
</feature>
<accession>A0AAP2YXM0</accession>
<sequence>MTTGIGAHPLISFDVGPETIHVRDELEEQDLQLCATAPDELDPQPALTDLFMFPVDNAITVTVSELHADAYHGTALWNADGEHLGEFTTTPWELPRGTYFVNIQGTVNGYLRIDDATFTGVHRESESGDAPLEFTFDEPTQVSIGARSFHTRPQTTITVPDEPEAMLEALAYLGSSIKEYSCERSWPTLRGHPPAIERGDRLEIPPELSRPETGVTISVPATYADVYRVAPLVFYLGADVEVGDRPELRLENGYVEPLETDARSLEETVDELLETCLLLDSLTRADGYLSGPRYEYDELAPHLPFYPPNLYEESISAQLLEYLEVSPSLLEPYVPRWPMTAVLQPRPEDVELLPALLNVLSKVHVDDGTEETTVPAAPTPSETSVSTAKTGPRTATGLDSTTGTETNARQRAPTDRVLDRNRTESAPQSRSPILTCYTGSGTDVGIETGTDTDTDTKLPANASCIRREAFENALSYSLSEIADAEITYVTDSHPRGDRVRQTIDDTAPTHRLEPGRITVLEQPSKRDVARTLESDLDFLYCDLPVSSDGIECRDGVLDPAEVDDVGVKTFVLSGSAILTAGLELVRRGAFAGAILENAVSPDRVVRLTKTLLQGHPLVEAVRLTEIDDRSTVRFVGNPAHPIVRRDGGAIPQRLDVVSTSADEHDLFVYYQLTDFHRIGSVSRFIDDCAYDAYQLNGTTVRQPHRLSTSDVVSLLEDDSHVLRLNGQPYDGEVDPETFVRESVRRTLRDVQ</sequence>
<evidence type="ECO:0000313" key="2">
    <source>
        <dbReference type="EMBL" id="MCU4741414.1"/>
    </source>
</evidence>
<dbReference type="EMBL" id="JAOPKA010000004">
    <property type="protein sequence ID" value="MCU4741414.1"/>
    <property type="molecule type" value="Genomic_DNA"/>
</dbReference>
<feature type="compositionally biased region" description="Basic and acidic residues" evidence="1">
    <location>
        <begin position="412"/>
        <end position="423"/>
    </location>
</feature>
<feature type="region of interest" description="Disordered" evidence="1">
    <location>
        <begin position="368"/>
        <end position="440"/>
    </location>
</feature>
<feature type="compositionally biased region" description="Polar residues" evidence="1">
    <location>
        <begin position="424"/>
        <end position="440"/>
    </location>
</feature>
<evidence type="ECO:0000256" key="1">
    <source>
        <dbReference type="SAM" id="MobiDB-lite"/>
    </source>
</evidence>
<gene>
    <name evidence="2" type="ORF">OB960_08360</name>
</gene>
<comment type="caution">
    <text evidence="2">The sequence shown here is derived from an EMBL/GenBank/DDBJ whole genome shotgun (WGS) entry which is preliminary data.</text>
</comment>
<dbReference type="RefSeq" id="WP_338003252.1">
    <property type="nucleotide sequence ID" value="NZ_JAOPKA010000004.1"/>
</dbReference>
<reference evidence="2" key="1">
    <citation type="submission" date="2022-09" db="EMBL/GenBank/DDBJ databases">
        <title>Enrichment on poylsaccharides allowed isolation of novel metabolic and taxonomic groups of Haloarchaea.</title>
        <authorList>
            <person name="Sorokin D.Y."/>
            <person name="Elcheninov A.G."/>
            <person name="Khizhniak T.V."/>
            <person name="Kolganova T.V."/>
            <person name="Kublanov I.V."/>
        </authorList>
    </citation>
    <scope>NUCLEOTIDE SEQUENCE</scope>
    <source>
        <strain evidence="2">AArc-xg1-1</strain>
    </source>
</reference>
<feature type="compositionally biased region" description="Low complexity" evidence="1">
    <location>
        <begin position="371"/>
        <end position="384"/>
    </location>
</feature>
<evidence type="ECO:0000313" key="3">
    <source>
        <dbReference type="Proteomes" id="UP001321018"/>
    </source>
</evidence>
<dbReference type="AlphaFoldDB" id="A0AAP2YXM0"/>